<proteinExistence type="predicted"/>
<dbReference type="AlphaFoldDB" id="A0A0F8XY27"/>
<reference evidence="2" key="1">
    <citation type="journal article" date="2015" name="Nature">
        <title>Complex archaea that bridge the gap between prokaryotes and eukaryotes.</title>
        <authorList>
            <person name="Spang A."/>
            <person name="Saw J.H."/>
            <person name="Jorgensen S.L."/>
            <person name="Zaremba-Niedzwiedzka K."/>
            <person name="Martijn J."/>
            <person name="Lind A.E."/>
            <person name="van Eijk R."/>
            <person name="Schleper C."/>
            <person name="Guy L."/>
            <person name="Ettema T.J."/>
        </authorList>
    </citation>
    <scope>NUCLEOTIDE SEQUENCE</scope>
</reference>
<keyword evidence="1" id="KW-0175">Coiled coil</keyword>
<gene>
    <name evidence="2" type="ORF">LCGC14_2888160</name>
</gene>
<accession>A0A0F8XY27</accession>
<protein>
    <submittedName>
        <fullName evidence="2">Uncharacterized protein</fullName>
    </submittedName>
</protein>
<evidence type="ECO:0000256" key="1">
    <source>
        <dbReference type="SAM" id="Coils"/>
    </source>
</evidence>
<sequence>MASNQRKERRLKDRLRAGDEAIAELSCYTRAAASMTEKFESVDLFFAYVKQKIDTYDTLEASRDQLRREFDEVVGELHQAVRGTVRVRDELSESRQVIAELSSANKELVRENKEVVKLRRRLRERKIELDERNTACSKLRQSMSPFSSK</sequence>
<comment type="caution">
    <text evidence="2">The sequence shown here is derived from an EMBL/GenBank/DDBJ whole genome shotgun (WGS) entry which is preliminary data.</text>
</comment>
<dbReference type="EMBL" id="LAZR01056525">
    <property type="protein sequence ID" value="KKK74002.1"/>
    <property type="molecule type" value="Genomic_DNA"/>
</dbReference>
<feature type="coiled-coil region" evidence="1">
    <location>
        <begin position="49"/>
        <end position="128"/>
    </location>
</feature>
<name>A0A0F8XY27_9ZZZZ</name>
<organism evidence="2">
    <name type="scientific">marine sediment metagenome</name>
    <dbReference type="NCBI Taxonomy" id="412755"/>
    <lineage>
        <taxon>unclassified sequences</taxon>
        <taxon>metagenomes</taxon>
        <taxon>ecological metagenomes</taxon>
    </lineage>
</organism>
<evidence type="ECO:0000313" key="2">
    <source>
        <dbReference type="EMBL" id="KKK74002.1"/>
    </source>
</evidence>